<dbReference type="AlphaFoldDB" id="A0A9P6ECF7"/>
<dbReference type="InterPro" id="IPR001944">
    <property type="entry name" value="Glycoside_Hdrlase_35"/>
</dbReference>
<gene>
    <name evidence="12" type="ORF">CPB83DRAFT_895734</name>
</gene>
<evidence type="ECO:0000256" key="7">
    <source>
        <dbReference type="ARBA" id="ARBA00023295"/>
    </source>
</evidence>
<dbReference type="PRINTS" id="PR00742">
    <property type="entry name" value="GLHYDRLASE35"/>
</dbReference>
<keyword evidence="4 10" id="KW-0732">Signal</keyword>
<dbReference type="EC" id="3.2.1.23" evidence="3 8"/>
<dbReference type="SUPFAM" id="SSF49785">
    <property type="entry name" value="Galactose-binding domain-like"/>
    <property type="match status" value="2"/>
</dbReference>
<comment type="similarity">
    <text evidence="2 9">Belongs to the glycosyl hydrolase 35 family.</text>
</comment>
<feature type="chain" id="PRO_5040198214" description="Beta-galactosidase" evidence="10">
    <location>
        <begin position="22"/>
        <end position="994"/>
    </location>
</feature>
<keyword evidence="13" id="KW-1185">Reference proteome</keyword>
<dbReference type="InterPro" id="IPR025972">
    <property type="entry name" value="BetaGal_dom3"/>
</dbReference>
<dbReference type="OrthoDB" id="1657402at2759"/>
<dbReference type="Pfam" id="PF13364">
    <property type="entry name" value="BetaGal_ABD2"/>
    <property type="match status" value="2"/>
</dbReference>
<dbReference type="EMBL" id="MU157866">
    <property type="protein sequence ID" value="KAF9526883.1"/>
    <property type="molecule type" value="Genomic_DNA"/>
</dbReference>
<dbReference type="PROSITE" id="PS01182">
    <property type="entry name" value="GLYCOSYL_HYDROL_F35"/>
    <property type="match status" value="1"/>
</dbReference>
<organism evidence="12 13">
    <name type="scientific">Crepidotus variabilis</name>
    <dbReference type="NCBI Taxonomy" id="179855"/>
    <lineage>
        <taxon>Eukaryota</taxon>
        <taxon>Fungi</taxon>
        <taxon>Dikarya</taxon>
        <taxon>Basidiomycota</taxon>
        <taxon>Agaricomycotina</taxon>
        <taxon>Agaricomycetes</taxon>
        <taxon>Agaricomycetidae</taxon>
        <taxon>Agaricales</taxon>
        <taxon>Agaricineae</taxon>
        <taxon>Crepidotaceae</taxon>
        <taxon>Crepidotus</taxon>
    </lineage>
</organism>
<dbReference type="GO" id="GO:0004565">
    <property type="term" value="F:beta-galactosidase activity"/>
    <property type="evidence" value="ECO:0007669"/>
    <property type="project" value="UniProtKB-EC"/>
</dbReference>
<dbReference type="Proteomes" id="UP000807306">
    <property type="component" value="Unassembled WGS sequence"/>
</dbReference>
<evidence type="ECO:0000256" key="4">
    <source>
        <dbReference type="ARBA" id="ARBA00022729"/>
    </source>
</evidence>
<dbReference type="Gene3D" id="3.20.20.80">
    <property type="entry name" value="Glycosidases"/>
    <property type="match status" value="1"/>
</dbReference>
<dbReference type="PANTHER" id="PTHR23421">
    <property type="entry name" value="BETA-GALACTOSIDASE RELATED"/>
    <property type="match status" value="1"/>
</dbReference>
<dbReference type="Gene3D" id="2.60.120.260">
    <property type="entry name" value="Galactose-binding domain-like"/>
    <property type="match status" value="2"/>
</dbReference>
<evidence type="ECO:0000256" key="8">
    <source>
        <dbReference type="RuleBase" id="RU000675"/>
    </source>
</evidence>
<evidence type="ECO:0000256" key="2">
    <source>
        <dbReference type="ARBA" id="ARBA00009809"/>
    </source>
</evidence>
<evidence type="ECO:0000313" key="13">
    <source>
        <dbReference type="Proteomes" id="UP000807306"/>
    </source>
</evidence>
<reference evidence="12" key="1">
    <citation type="submission" date="2020-11" db="EMBL/GenBank/DDBJ databases">
        <authorList>
            <consortium name="DOE Joint Genome Institute"/>
            <person name="Ahrendt S."/>
            <person name="Riley R."/>
            <person name="Andreopoulos W."/>
            <person name="Labutti K."/>
            <person name="Pangilinan J."/>
            <person name="Ruiz-Duenas F.J."/>
            <person name="Barrasa J.M."/>
            <person name="Sanchez-Garcia M."/>
            <person name="Camarero S."/>
            <person name="Miyauchi S."/>
            <person name="Serrano A."/>
            <person name="Linde D."/>
            <person name="Babiker R."/>
            <person name="Drula E."/>
            <person name="Ayuso-Fernandez I."/>
            <person name="Pacheco R."/>
            <person name="Padilla G."/>
            <person name="Ferreira P."/>
            <person name="Barriuso J."/>
            <person name="Kellner H."/>
            <person name="Castanera R."/>
            <person name="Alfaro M."/>
            <person name="Ramirez L."/>
            <person name="Pisabarro A.G."/>
            <person name="Kuo A."/>
            <person name="Tritt A."/>
            <person name="Lipzen A."/>
            <person name="He G."/>
            <person name="Yan M."/>
            <person name="Ng V."/>
            <person name="Cullen D."/>
            <person name="Martin F."/>
            <person name="Rosso M.-N."/>
            <person name="Henrissat B."/>
            <person name="Hibbett D."/>
            <person name="Martinez A.T."/>
            <person name="Grigoriev I.V."/>
        </authorList>
    </citation>
    <scope>NUCLEOTIDE SEQUENCE</scope>
    <source>
        <strain evidence="12">CBS 506.95</strain>
    </source>
</reference>
<comment type="catalytic activity">
    <reaction evidence="1 8">
        <text>Hydrolysis of terminal non-reducing beta-D-galactose residues in beta-D-galactosides.</text>
        <dbReference type="EC" id="3.2.1.23"/>
    </reaction>
</comment>
<evidence type="ECO:0000256" key="10">
    <source>
        <dbReference type="SAM" id="SignalP"/>
    </source>
</evidence>
<accession>A0A9P6ECF7</accession>
<evidence type="ECO:0000313" key="12">
    <source>
        <dbReference type="EMBL" id="KAF9526883.1"/>
    </source>
</evidence>
<dbReference type="InterPro" id="IPR025300">
    <property type="entry name" value="BetaGal_jelly_roll_dom"/>
</dbReference>
<dbReference type="SUPFAM" id="SSF51445">
    <property type="entry name" value="(Trans)glycosidases"/>
    <property type="match status" value="1"/>
</dbReference>
<sequence length="994" mass="108298">MRYLATLYSLLCLATLAFGSGRSIIRSRQATVSLDSIQSNGLQNIVTWDKYSFFINGKRLMLFGGEVHPYRLPVASLYLDVFQKIKSTGMNVVSFYVFWGILEPKRGEISFEGFRNLQPFFDAAKKAGIYLVARPGPYINAETTAGGFPGWGSYTAGLWRTSNQSYFDAYTGYIKTVGQKIADNQITKGGPVILVQSENEYSSWKSPYAEDKQYEQRLKQAFIDVGITVPITTNDAHPNGHYTSVDVWGYDSYPNNFDCSHPTTWSAAAVPENFWSAHLQYTPNIPNAVYEFQGGAFDGWGGSGYETCAILTGSDFERGMGLSIISGWSFSDMILSLLQERNCHVYDLFESLHGVYTSYDYGSAITEDRRLRDKYYELKLIGQFLAVSPAYLTMRPQNIGSSQGKFTGNQALKTTQLLDVVGNQTAFYVVRQTDASLNSAQKYTLTVSTSIGNVIIPSIGGSLTLNGKDSKIHLVDYLAGTTALVYSSAEISTWETIDGKDVILLYGGTGELHETAIKTSSTPTVVSGSGTIKTKSLSGGVLAIQYITSGQTVVQLGNTVLYLLDRANAYQFWSLQADTTSIIVKGGYLLRSAKVEGGTLALTGDLNSTTSFEIIAPSAASQKVTFNGVNLEISKTAYGTLTAKKSVTLPDVKIPDLTTLTWKKADSLPEISTNYSDAAWTTVNRTSSINPTAPTTPVVLYAGEYGYHTGNILWRAHFTATGSETAFKVKVSGGAAFAHSVWLDSTFLGSWEGDVLHANYEGTYSFPAGRLTQGSAHVITILQDHMGYEEDGQSASDKFKSPRGILSYSFEGSSGTKIDSWKVTGNLGGENYIDKTRGPLNEGGLYAERQGWHLPGFDDASWVAGKPTEGLASAGVAFFRTSFDLNVPVGVDYPISIAATNSTTNPYYRAQFYVNGYQFGKYINSIGPQKVFPVPQGILNYQGTNTLAISLWAAKATGARLDTLKLQLTAKIESAMQSIILQPAPAWSQRKGAY</sequence>
<keyword evidence="6" id="KW-0325">Glycoprotein</keyword>
<dbReference type="SUPFAM" id="SSF51011">
    <property type="entry name" value="Glycosyl hydrolase domain"/>
    <property type="match status" value="1"/>
</dbReference>
<keyword evidence="7 8" id="KW-0326">Glycosidase</keyword>
<dbReference type="InterPro" id="IPR019801">
    <property type="entry name" value="Glyco_hydro_35_CS"/>
</dbReference>
<evidence type="ECO:0000256" key="1">
    <source>
        <dbReference type="ARBA" id="ARBA00001412"/>
    </source>
</evidence>
<comment type="caution">
    <text evidence="12">The sequence shown here is derived from an EMBL/GenBank/DDBJ whole genome shotgun (WGS) entry which is preliminary data.</text>
</comment>
<dbReference type="Gene3D" id="2.102.20.10">
    <property type="entry name" value="Beta-galactosidase, domain 2"/>
    <property type="match status" value="1"/>
</dbReference>
<evidence type="ECO:0000256" key="6">
    <source>
        <dbReference type="ARBA" id="ARBA00023180"/>
    </source>
</evidence>
<dbReference type="InterPro" id="IPR036833">
    <property type="entry name" value="BetaGal_dom3_sf"/>
</dbReference>
<dbReference type="InterPro" id="IPR031330">
    <property type="entry name" value="Gly_Hdrlase_35_cat"/>
</dbReference>
<dbReference type="InterPro" id="IPR037110">
    <property type="entry name" value="Betagal_dom2_sf"/>
</dbReference>
<dbReference type="InterPro" id="IPR018954">
    <property type="entry name" value="Betagal_dom2"/>
</dbReference>
<keyword evidence="5 8" id="KW-0378">Hydrolase</keyword>
<name>A0A9P6ECF7_9AGAR</name>
<dbReference type="Pfam" id="PF13363">
    <property type="entry name" value="BetaGal_dom3"/>
    <property type="match status" value="1"/>
</dbReference>
<dbReference type="Pfam" id="PF10435">
    <property type="entry name" value="BetaGal_dom2"/>
    <property type="match status" value="1"/>
</dbReference>
<dbReference type="GO" id="GO:0005975">
    <property type="term" value="P:carbohydrate metabolic process"/>
    <property type="evidence" value="ECO:0007669"/>
    <property type="project" value="InterPro"/>
</dbReference>
<feature type="domain" description="Beta-galactosidase" evidence="11">
    <location>
        <begin position="391"/>
        <end position="572"/>
    </location>
</feature>
<evidence type="ECO:0000259" key="11">
    <source>
        <dbReference type="SMART" id="SM01029"/>
    </source>
</evidence>
<evidence type="ECO:0000256" key="9">
    <source>
        <dbReference type="RuleBase" id="RU003679"/>
    </source>
</evidence>
<dbReference type="SMART" id="SM01029">
    <property type="entry name" value="BetaGal_dom2"/>
    <property type="match status" value="1"/>
</dbReference>
<dbReference type="InterPro" id="IPR017853">
    <property type="entry name" value="GH"/>
</dbReference>
<protein>
    <recommendedName>
        <fullName evidence="3 8">Beta-galactosidase</fullName>
        <ecNumber evidence="3 8">3.2.1.23</ecNumber>
    </recommendedName>
</protein>
<dbReference type="Pfam" id="PF01301">
    <property type="entry name" value="Glyco_hydro_35"/>
    <property type="match status" value="1"/>
</dbReference>
<feature type="signal peptide" evidence="10">
    <location>
        <begin position="1"/>
        <end position="21"/>
    </location>
</feature>
<dbReference type="SUPFAM" id="SSF117100">
    <property type="entry name" value="Beta-galactosidase LacA, domain 3"/>
    <property type="match status" value="1"/>
</dbReference>
<evidence type="ECO:0000256" key="5">
    <source>
        <dbReference type="ARBA" id="ARBA00022801"/>
    </source>
</evidence>
<evidence type="ECO:0000256" key="3">
    <source>
        <dbReference type="ARBA" id="ARBA00012756"/>
    </source>
</evidence>
<proteinExistence type="inferred from homology"/>
<dbReference type="InterPro" id="IPR008979">
    <property type="entry name" value="Galactose-bd-like_sf"/>
</dbReference>
<dbReference type="FunFam" id="2.60.120.260:FF:000065">
    <property type="entry name" value="Beta-galactosidase A"/>
    <property type="match status" value="1"/>
</dbReference>